<feature type="transmembrane region" description="Helical" evidence="1">
    <location>
        <begin position="32"/>
        <end position="50"/>
    </location>
</feature>
<evidence type="ECO:0000313" key="3">
    <source>
        <dbReference type="EMBL" id="HGN89808.1"/>
    </source>
</evidence>
<feature type="transmembrane region" description="Helical" evidence="1">
    <location>
        <begin position="57"/>
        <end position="78"/>
    </location>
</feature>
<keyword evidence="1" id="KW-1133">Transmembrane helix</keyword>
<organism evidence="3">
    <name type="scientific">Caldiarchaeum subterraneum</name>
    <dbReference type="NCBI Taxonomy" id="311458"/>
    <lineage>
        <taxon>Archaea</taxon>
        <taxon>Nitrososphaerota</taxon>
        <taxon>Candidatus Caldarchaeales</taxon>
        <taxon>Candidatus Caldarchaeaceae</taxon>
        <taxon>Candidatus Caldarchaeum</taxon>
    </lineage>
</organism>
<sequence>MKLLRNLLAATTFIGVVFVATAWRIVPPWLLIMLLIGFGGFVAATVLAFLGKQLGYWLGMVLAVTVLAVSLPAPAHIFFLTSGRVLESGIFLVGNLLQIIYLAAFIRYILLRRRLSRGLSQPP</sequence>
<feature type="transmembrane region" description="Helical" evidence="1">
    <location>
        <begin position="90"/>
        <end position="110"/>
    </location>
</feature>
<reference evidence="3" key="1">
    <citation type="journal article" date="2020" name="mSystems">
        <title>Genome- and Community-Level Interaction Insights into Carbon Utilization and Element Cycling Functions of Hydrothermarchaeota in Hydrothermal Sediment.</title>
        <authorList>
            <person name="Zhou Z."/>
            <person name="Liu Y."/>
            <person name="Xu W."/>
            <person name="Pan J."/>
            <person name="Luo Z.H."/>
            <person name="Li M."/>
        </authorList>
    </citation>
    <scope>NUCLEOTIDE SEQUENCE [LARGE SCALE GENOMIC DNA]</scope>
    <source>
        <strain evidence="4">SpSt-1073</strain>
        <strain evidence="3">SpSt-613</strain>
        <strain evidence="2">SpSt-669</strain>
    </source>
</reference>
<proteinExistence type="predicted"/>
<evidence type="ECO:0000313" key="2">
    <source>
        <dbReference type="EMBL" id="HGL40277.1"/>
    </source>
</evidence>
<dbReference type="AlphaFoldDB" id="A0A7C4I580"/>
<keyword evidence="1" id="KW-0472">Membrane</keyword>
<evidence type="ECO:0000256" key="1">
    <source>
        <dbReference type="SAM" id="Phobius"/>
    </source>
</evidence>
<evidence type="ECO:0000313" key="4">
    <source>
        <dbReference type="EMBL" id="HHN52022.1"/>
    </source>
</evidence>
<protein>
    <submittedName>
        <fullName evidence="3">Uncharacterized protein</fullName>
    </submittedName>
</protein>
<dbReference type="EMBL" id="DTAD01000017">
    <property type="protein sequence ID" value="HGN89808.1"/>
    <property type="molecule type" value="Genomic_DNA"/>
</dbReference>
<accession>A0A7C4I580</accession>
<name>A0A7C4I580_CALS0</name>
<keyword evidence="1" id="KW-0812">Transmembrane</keyword>
<dbReference type="EMBL" id="DTCM01000014">
    <property type="protein sequence ID" value="HGL40277.1"/>
    <property type="molecule type" value="Genomic_DNA"/>
</dbReference>
<dbReference type="EMBL" id="DRXG01000034">
    <property type="protein sequence ID" value="HHN52022.1"/>
    <property type="molecule type" value="Genomic_DNA"/>
</dbReference>
<gene>
    <name evidence="4" type="ORF">ENM30_01775</name>
    <name evidence="3" type="ORF">ENT82_01585</name>
    <name evidence="2" type="ORF">ENU43_01215</name>
</gene>
<comment type="caution">
    <text evidence="3">The sequence shown here is derived from an EMBL/GenBank/DDBJ whole genome shotgun (WGS) entry which is preliminary data.</text>
</comment>